<evidence type="ECO:0000256" key="4">
    <source>
        <dbReference type="ARBA" id="ARBA00023008"/>
    </source>
</evidence>
<dbReference type="Pfam" id="PF04234">
    <property type="entry name" value="CopC"/>
    <property type="match status" value="1"/>
</dbReference>
<keyword evidence="3" id="KW-0732">Signal</keyword>
<dbReference type="GO" id="GO:0030313">
    <property type="term" value="C:cell envelope"/>
    <property type="evidence" value="ECO:0007669"/>
    <property type="project" value="UniProtKB-SubCell"/>
</dbReference>
<sequence length="203" mass="22083">MHLIVSAKRENFFGRHLRLLALTTLLLALQTVPASAHGDLISSSPQSDSTVVALPASVVLEFDGDLIDLGKGENSITVEDSAGVQIDNKDSKVAGRKLEVTLSKTTPVGKFHVTFRIVSEDGHPVTGEYYFQVTNPTTAIPDAIPSVTTSETMSPQEMLEMPSDSKNFWSTYGNIAIFLSLGTISVLIWYRATRKRKETEGGE</sequence>
<dbReference type="SUPFAM" id="SSF81296">
    <property type="entry name" value="E set domains"/>
    <property type="match status" value="1"/>
</dbReference>
<evidence type="ECO:0000313" key="11">
    <source>
        <dbReference type="EMBL" id="CAB5054385.1"/>
    </source>
</evidence>
<dbReference type="Gene3D" id="2.60.40.1220">
    <property type="match status" value="1"/>
</dbReference>
<evidence type="ECO:0000313" key="8">
    <source>
        <dbReference type="EMBL" id="CAB4744780.1"/>
    </source>
</evidence>
<evidence type="ECO:0000313" key="7">
    <source>
        <dbReference type="EMBL" id="CAB4657606.1"/>
    </source>
</evidence>
<gene>
    <name evidence="7" type="ORF">UFOPK2289_00230</name>
    <name evidence="8" type="ORF">UFOPK2822_00430</name>
    <name evidence="9" type="ORF">UFOPK3346_00292</name>
    <name evidence="10" type="ORF">UFOPK3670_00178</name>
    <name evidence="11" type="ORF">UFOPK4308_00319</name>
</gene>
<evidence type="ECO:0000256" key="1">
    <source>
        <dbReference type="ARBA" id="ARBA00004196"/>
    </source>
</evidence>
<protein>
    <submittedName>
        <fullName evidence="10">Unannotated protein</fullName>
    </submittedName>
</protein>
<keyword evidence="5" id="KW-0472">Membrane</keyword>
<evidence type="ECO:0000313" key="9">
    <source>
        <dbReference type="EMBL" id="CAB4857819.1"/>
    </source>
</evidence>
<dbReference type="PANTHER" id="PTHR34820">
    <property type="entry name" value="INNER MEMBRANE PROTEIN YEBZ"/>
    <property type="match status" value="1"/>
</dbReference>
<dbReference type="AlphaFoldDB" id="A0A6J7H8H7"/>
<feature type="domain" description="CopC" evidence="6">
    <location>
        <begin position="37"/>
        <end position="133"/>
    </location>
</feature>
<keyword evidence="5" id="KW-1133">Transmembrane helix</keyword>
<dbReference type="InterPro" id="IPR014756">
    <property type="entry name" value="Ig_E-set"/>
</dbReference>
<dbReference type="InterPro" id="IPR007348">
    <property type="entry name" value="CopC_dom"/>
</dbReference>
<dbReference type="EMBL" id="CAFBLE010000002">
    <property type="protein sequence ID" value="CAB4857819.1"/>
    <property type="molecule type" value="Genomic_DNA"/>
</dbReference>
<evidence type="ECO:0000256" key="2">
    <source>
        <dbReference type="ARBA" id="ARBA00022723"/>
    </source>
</evidence>
<keyword evidence="4" id="KW-0186">Copper</keyword>
<dbReference type="EMBL" id="CAFBMV010000001">
    <property type="protein sequence ID" value="CAB4913093.1"/>
    <property type="molecule type" value="Genomic_DNA"/>
</dbReference>
<name>A0A6J7H8H7_9ZZZZ</name>
<dbReference type="GO" id="GO:0006825">
    <property type="term" value="P:copper ion transport"/>
    <property type="evidence" value="ECO:0007669"/>
    <property type="project" value="InterPro"/>
</dbReference>
<comment type="subcellular location">
    <subcellularLocation>
        <location evidence="1">Cell envelope</location>
    </subcellularLocation>
</comment>
<proteinExistence type="predicted"/>
<accession>A0A6J7H8H7</accession>
<dbReference type="GO" id="GO:0005886">
    <property type="term" value="C:plasma membrane"/>
    <property type="evidence" value="ECO:0007669"/>
    <property type="project" value="TreeGrafter"/>
</dbReference>
<dbReference type="PANTHER" id="PTHR34820:SF4">
    <property type="entry name" value="INNER MEMBRANE PROTEIN YEBZ"/>
    <property type="match status" value="1"/>
</dbReference>
<evidence type="ECO:0000256" key="3">
    <source>
        <dbReference type="ARBA" id="ARBA00022729"/>
    </source>
</evidence>
<evidence type="ECO:0000313" key="10">
    <source>
        <dbReference type="EMBL" id="CAB4913093.1"/>
    </source>
</evidence>
<reference evidence="10" key="1">
    <citation type="submission" date="2020-05" db="EMBL/GenBank/DDBJ databases">
        <authorList>
            <person name="Chiriac C."/>
            <person name="Salcher M."/>
            <person name="Ghai R."/>
            <person name="Kavagutti S V."/>
        </authorList>
    </citation>
    <scope>NUCLEOTIDE SEQUENCE</scope>
</reference>
<keyword evidence="2" id="KW-0479">Metal-binding</keyword>
<dbReference type="EMBL" id="CAFBQL010000002">
    <property type="protein sequence ID" value="CAB5054385.1"/>
    <property type="molecule type" value="Genomic_DNA"/>
</dbReference>
<dbReference type="InterPro" id="IPR014755">
    <property type="entry name" value="Cu-Rt/internalin_Ig-like"/>
</dbReference>
<dbReference type="GO" id="GO:0005507">
    <property type="term" value="F:copper ion binding"/>
    <property type="evidence" value="ECO:0007669"/>
    <property type="project" value="InterPro"/>
</dbReference>
<dbReference type="EMBL" id="CAEZWT010000003">
    <property type="protein sequence ID" value="CAB4657606.1"/>
    <property type="molecule type" value="Genomic_DNA"/>
</dbReference>
<dbReference type="InterPro" id="IPR032694">
    <property type="entry name" value="CopC/D"/>
</dbReference>
<dbReference type="GO" id="GO:0042597">
    <property type="term" value="C:periplasmic space"/>
    <property type="evidence" value="ECO:0007669"/>
    <property type="project" value="InterPro"/>
</dbReference>
<dbReference type="EMBL" id="CAEZZC010000004">
    <property type="protein sequence ID" value="CAB4744780.1"/>
    <property type="molecule type" value="Genomic_DNA"/>
</dbReference>
<organism evidence="10">
    <name type="scientific">freshwater metagenome</name>
    <dbReference type="NCBI Taxonomy" id="449393"/>
    <lineage>
        <taxon>unclassified sequences</taxon>
        <taxon>metagenomes</taxon>
        <taxon>ecological metagenomes</taxon>
    </lineage>
</organism>
<dbReference type="GO" id="GO:0046688">
    <property type="term" value="P:response to copper ion"/>
    <property type="evidence" value="ECO:0007669"/>
    <property type="project" value="InterPro"/>
</dbReference>
<feature type="transmembrane region" description="Helical" evidence="5">
    <location>
        <begin position="169"/>
        <end position="190"/>
    </location>
</feature>
<evidence type="ECO:0000256" key="5">
    <source>
        <dbReference type="SAM" id="Phobius"/>
    </source>
</evidence>
<keyword evidence="5" id="KW-0812">Transmembrane</keyword>
<evidence type="ECO:0000259" key="6">
    <source>
        <dbReference type="Pfam" id="PF04234"/>
    </source>
</evidence>